<feature type="region of interest" description="Disordered" evidence="1">
    <location>
        <begin position="70"/>
        <end position="95"/>
    </location>
</feature>
<dbReference type="GeneID" id="37269644"/>
<accession>A0A316ZB02</accession>
<proteinExistence type="predicted"/>
<dbReference type="Proteomes" id="UP000245946">
    <property type="component" value="Unassembled WGS sequence"/>
</dbReference>
<dbReference type="EMBL" id="KZ819290">
    <property type="protein sequence ID" value="PWN98761.1"/>
    <property type="molecule type" value="Genomic_DNA"/>
</dbReference>
<name>A0A316ZB02_9BASI</name>
<protein>
    <submittedName>
        <fullName evidence="2">Uncharacterized protein</fullName>
    </submittedName>
</protein>
<dbReference type="RefSeq" id="XP_025599040.1">
    <property type="nucleotide sequence ID" value="XM_025742100.1"/>
</dbReference>
<evidence type="ECO:0000313" key="3">
    <source>
        <dbReference type="Proteomes" id="UP000245946"/>
    </source>
</evidence>
<evidence type="ECO:0000256" key="1">
    <source>
        <dbReference type="SAM" id="MobiDB-lite"/>
    </source>
</evidence>
<sequence>MNAAAARLVPLSASPCSSLLTHTHTTLAPCPASPPVPPQQRFSRPHLQLSHCCVLIAASSAPPQLRALAAQGAAPLTPERRRQPRQRPPLASLPL</sequence>
<reference evidence="2 3" key="1">
    <citation type="journal article" date="2018" name="Mol. Biol. Evol.">
        <title>Broad Genomic Sampling Reveals a Smut Pathogenic Ancestry of the Fungal Clade Ustilaginomycotina.</title>
        <authorList>
            <person name="Kijpornyongpan T."/>
            <person name="Mondo S.J."/>
            <person name="Barry K."/>
            <person name="Sandor L."/>
            <person name="Lee J."/>
            <person name="Lipzen A."/>
            <person name="Pangilinan J."/>
            <person name="LaButti K."/>
            <person name="Hainaut M."/>
            <person name="Henrissat B."/>
            <person name="Grigoriev I.V."/>
            <person name="Spatafora J.W."/>
            <person name="Aime M.C."/>
        </authorList>
    </citation>
    <scope>NUCLEOTIDE SEQUENCE [LARGE SCALE GENOMIC DNA]</scope>
    <source>
        <strain evidence="2 3">MCA 4186</strain>
    </source>
</reference>
<organism evidence="2 3">
    <name type="scientific">Tilletiopsis washingtonensis</name>
    <dbReference type="NCBI Taxonomy" id="58919"/>
    <lineage>
        <taxon>Eukaryota</taxon>
        <taxon>Fungi</taxon>
        <taxon>Dikarya</taxon>
        <taxon>Basidiomycota</taxon>
        <taxon>Ustilaginomycotina</taxon>
        <taxon>Exobasidiomycetes</taxon>
        <taxon>Entylomatales</taxon>
        <taxon>Entylomatales incertae sedis</taxon>
        <taxon>Tilletiopsis</taxon>
    </lineage>
</organism>
<keyword evidence="3" id="KW-1185">Reference proteome</keyword>
<dbReference type="AlphaFoldDB" id="A0A316ZB02"/>
<evidence type="ECO:0000313" key="2">
    <source>
        <dbReference type="EMBL" id="PWN98761.1"/>
    </source>
</evidence>
<gene>
    <name evidence="2" type="ORF">FA09DRAFT_329257</name>
</gene>